<accession>X0Z170</accession>
<reference evidence="1" key="1">
    <citation type="journal article" date="2014" name="Front. Microbiol.">
        <title>High frequency of phylogenetically diverse reductive dehalogenase-homologous genes in deep subseafloor sedimentary metagenomes.</title>
        <authorList>
            <person name="Kawai M."/>
            <person name="Futagami T."/>
            <person name="Toyoda A."/>
            <person name="Takaki Y."/>
            <person name="Nishi S."/>
            <person name="Hori S."/>
            <person name="Arai W."/>
            <person name="Tsubouchi T."/>
            <person name="Morono Y."/>
            <person name="Uchiyama I."/>
            <person name="Ito T."/>
            <person name="Fujiyama A."/>
            <person name="Inagaki F."/>
            <person name="Takami H."/>
        </authorList>
    </citation>
    <scope>NUCLEOTIDE SEQUENCE</scope>
    <source>
        <strain evidence="1">Expedition CK06-06</strain>
    </source>
</reference>
<dbReference type="EMBL" id="BART01007126">
    <property type="protein sequence ID" value="GAG54248.1"/>
    <property type="molecule type" value="Genomic_DNA"/>
</dbReference>
<feature type="non-terminal residue" evidence="1">
    <location>
        <position position="78"/>
    </location>
</feature>
<evidence type="ECO:0000313" key="1">
    <source>
        <dbReference type="EMBL" id="GAG54248.1"/>
    </source>
</evidence>
<dbReference type="AlphaFoldDB" id="X0Z170"/>
<sequence length="78" mass="8390">MDHSNLVLELYSLSGFGDATFTISNGTSVPTLTPGDAITKTYNNTIGPFWELYRVTDLTPASGYELALAHSSDSGKNF</sequence>
<protein>
    <submittedName>
        <fullName evidence="1">Uncharacterized protein</fullName>
    </submittedName>
</protein>
<name>X0Z170_9ZZZZ</name>
<proteinExistence type="predicted"/>
<gene>
    <name evidence="1" type="ORF">S01H4_16268</name>
</gene>
<comment type="caution">
    <text evidence="1">The sequence shown here is derived from an EMBL/GenBank/DDBJ whole genome shotgun (WGS) entry which is preliminary data.</text>
</comment>
<organism evidence="1">
    <name type="scientific">marine sediment metagenome</name>
    <dbReference type="NCBI Taxonomy" id="412755"/>
    <lineage>
        <taxon>unclassified sequences</taxon>
        <taxon>metagenomes</taxon>
        <taxon>ecological metagenomes</taxon>
    </lineage>
</organism>